<comment type="similarity">
    <text evidence="3 12">Belongs to the cysteine synthase/cystathionine beta-synthase family.</text>
</comment>
<gene>
    <name evidence="15" type="primary">cysK</name>
    <name evidence="15" type="ORF">DZF93_02090</name>
    <name evidence="14" type="ORF">VO01_03020</name>
</gene>
<dbReference type="GO" id="GO:0004124">
    <property type="term" value="F:cysteine synthase activity"/>
    <property type="evidence" value="ECO:0007669"/>
    <property type="project" value="UniProtKB-UniRule"/>
</dbReference>
<dbReference type="PROSITE" id="PS00901">
    <property type="entry name" value="CYS_SYNTHASE"/>
    <property type="match status" value="1"/>
</dbReference>
<proteinExistence type="inferred from homology"/>
<feature type="modified residue" description="N6-(pyridoxal phosphate)lysine" evidence="11">
    <location>
        <position position="46"/>
    </location>
</feature>
<protein>
    <recommendedName>
        <fullName evidence="12">Cysteine synthase</fullName>
        <ecNumber evidence="12">2.5.1.47</ecNumber>
    </recommendedName>
</protein>
<feature type="binding site" evidence="10">
    <location>
        <begin position="180"/>
        <end position="184"/>
    </location>
    <ligand>
        <name>pyridoxal 5'-phosphate</name>
        <dbReference type="ChEBI" id="CHEBI:597326"/>
    </ligand>
</feature>
<dbReference type="OrthoDB" id="9805733at2"/>
<dbReference type="InterPro" id="IPR036052">
    <property type="entry name" value="TrpB-like_PALP_sf"/>
</dbReference>
<reference evidence="14 16" key="1">
    <citation type="journal article" date="2015" name="Genome Announc.">
        <title>Complete Genome Sequence of Clavibacter michiganensis subsp. insidiosus R1-1 Using PacBio Single-Molecule Real-Time Technology.</title>
        <authorList>
            <person name="Lu Y."/>
            <person name="Samac D.A."/>
            <person name="Glazebrook J."/>
            <person name="Ishimaru C.A."/>
        </authorList>
    </citation>
    <scope>NUCLEOTIDE SEQUENCE [LARGE SCALE GENOMIC DNA]</scope>
    <source>
        <strain evidence="14 16">R1-1</strain>
    </source>
</reference>
<evidence type="ECO:0000256" key="10">
    <source>
        <dbReference type="PIRSR" id="PIRSR605856-50"/>
    </source>
</evidence>
<evidence type="ECO:0000256" key="11">
    <source>
        <dbReference type="PIRSR" id="PIRSR605856-51"/>
    </source>
</evidence>
<evidence type="ECO:0000256" key="8">
    <source>
        <dbReference type="ARBA" id="ARBA00047931"/>
    </source>
</evidence>
<organism evidence="14 16">
    <name type="scientific">Clavibacter michiganensis subsp. insidiosus</name>
    <dbReference type="NCBI Taxonomy" id="33014"/>
    <lineage>
        <taxon>Bacteria</taxon>
        <taxon>Bacillati</taxon>
        <taxon>Actinomycetota</taxon>
        <taxon>Actinomycetes</taxon>
        <taxon>Micrococcales</taxon>
        <taxon>Microbacteriaceae</taxon>
        <taxon>Clavibacter</taxon>
    </lineage>
</organism>
<dbReference type="GO" id="GO:0005737">
    <property type="term" value="C:cytoplasm"/>
    <property type="evidence" value="ECO:0007669"/>
    <property type="project" value="UniProtKB-ARBA"/>
</dbReference>
<evidence type="ECO:0000259" key="13">
    <source>
        <dbReference type="Pfam" id="PF00291"/>
    </source>
</evidence>
<dbReference type="Proteomes" id="UP000032604">
    <property type="component" value="Chromosome"/>
</dbReference>
<name>A0A0D5CF35_9MICO</name>
<evidence type="ECO:0000256" key="7">
    <source>
        <dbReference type="ARBA" id="ARBA00023192"/>
    </source>
</evidence>
<feature type="binding site" evidence="10">
    <location>
        <position position="76"/>
    </location>
    <ligand>
        <name>pyridoxal 5'-phosphate</name>
        <dbReference type="ChEBI" id="CHEBI:597326"/>
    </ligand>
</feature>
<dbReference type="NCBIfam" id="TIGR01136">
    <property type="entry name" value="cysKM"/>
    <property type="match status" value="1"/>
</dbReference>
<dbReference type="Pfam" id="PF00291">
    <property type="entry name" value="PALP"/>
    <property type="match status" value="1"/>
</dbReference>
<dbReference type="InterPro" id="IPR005856">
    <property type="entry name" value="Cys_synth"/>
</dbReference>
<evidence type="ECO:0000256" key="9">
    <source>
        <dbReference type="ARBA" id="ARBA00053442"/>
    </source>
</evidence>
<dbReference type="EC" id="2.5.1.47" evidence="12"/>
<evidence type="ECO:0000256" key="12">
    <source>
        <dbReference type="RuleBase" id="RU003985"/>
    </source>
</evidence>
<accession>A0A0D5CF35</accession>
<dbReference type="RefSeq" id="WP_045526750.1">
    <property type="nucleotide sequence ID" value="NZ_CP011043.1"/>
</dbReference>
<evidence type="ECO:0000256" key="6">
    <source>
        <dbReference type="ARBA" id="ARBA00022898"/>
    </source>
</evidence>
<keyword evidence="5 12" id="KW-0808">Transferase</keyword>
<keyword evidence="7 12" id="KW-0198">Cysteine biosynthesis</keyword>
<dbReference type="HOGENOM" id="CLU_021018_1_0_11"/>
<evidence type="ECO:0000313" key="14">
    <source>
        <dbReference type="EMBL" id="AJW78231.1"/>
    </source>
</evidence>
<feature type="domain" description="Tryptophan synthase beta chain-like PALP" evidence="13">
    <location>
        <begin position="9"/>
        <end position="296"/>
    </location>
</feature>
<feature type="binding site" evidence="10">
    <location>
        <position position="268"/>
    </location>
    <ligand>
        <name>pyridoxal 5'-phosphate</name>
        <dbReference type="ChEBI" id="CHEBI:597326"/>
    </ligand>
</feature>
<evidence type="ECO:0000313" key="15">
    <source>
        <dbReference type="EMBL" id="RIJ44631.1"/>
    </source>
</evidence>
<evidence type="ECO:0000256" key="1">
    <source>
        <dbReference type="ARBA" id="ARBA00001933"/>
    </source>
</evidence>
<comment type="cofactor">
    <cofactor evidence="1 10 12">
        <name>pyridoxal 5'-phosphate</name>
        <dbReference type="ChEBI" id="CHEBI:597326"/>
    </cofactor>
</comment>
<evidence type="ECO:0000313" key="17">
    <source>
        <dbReference type="Proteomes" id="UP000266634"/>
    </source>
</evidence>
<dbReference type="Proteomes" id="UP000266634">
    <property type="component" value="Unassembled WGS sequence"/>
</dbReference>
<dbReference type="GO" id="GO:0006535">
    <property type="term" value="P:cysteine biosynthetic process from serine"/>
    <property type="evidence" value="ECO:0007669"/>
    <property type="project" value="UniProtKB-UniRule"/>
</dbReference>
<dbReference type="EMBL" id="QWEA01000033">
    <property type="protein sequence ID" value="RIJ44631.1"/>
    <property type="molecule type" value="Genomic_DNA"/>
</dbReference>
<dbReference type="SUPFAM" id="SSF53686">
    <property type="entry name" value="Tryptophan synthase beta subunit-like PLP-dependent enzymes"/>
    <property type="match status" value="1"/>
</dbReference>
<dbReference type="InterPro" id="IPR001216">
    <property type="entry name" value="P-phosphate_BS"/>
</dbReference>
<dbReference type="EMBL" id="CP011043">
    <property type="protein sequence ID" value="AJW78231.1"/>
    <property type="molecule type" value="Genomic_DNA"/>
</dbReference>
<dbReference type="CDD" id="cd01561">
    <property type="entry name" value="CBS_like"/>
    <property type="match status" value="1"/>
</dbReference>
<dbReference type="NCBIfam" id="TIGR01139">
    <property type="entry name" value="cysK"/>
    <property type="match status" value="1"/>
</dbReference>
<dbReference type="InterPro" id="IPR001926">
    <property type="entry name" value="TrpB-like_PALP"/>
</dbReference>
<comment type="catalytic activity">
    <reaction evidence="8 12">
        <text>O-acetyl-L-serine + hydrogen sulfide = L-cysteine + acetate</text>
        <dbReference type="Rhea" id="RHEA:14829"/>
        <dbReference type="ChEBI" id="CHEBI:29919"/>
        <dbReference type="ChEBI" id="CHEBI:30089"/>
        <dbReference type="ChEBI" id="CHEBI:35235"/>
        <dbReference type="ChEBI" id="CHEBI:58340"/>
        <dbReference type="EC" id="2.5.1.47"/>
    </reaction>
</comment>
<evidence type="ECO:0000256" key="4">
    <source>
        <dbReference type="ARBA" id="ARBA00022605"/>
    </source>
</evidence>
<keyword evidence="4 12" id="KW-0028">Amino-acid biosynthesis</keyword>
<evidence type="ECO:0000256" key="3">
    <source>
        <dbReference type="ARBA" id="ARBA00007103"/>
    </source>
</evidence>
<dbReference type="PATRIC" id="fig|33014.5.peg.636"/>
<dbReference type="InterPro" id="IPR050214">
    <property type="entry name" value="Cys_Synth/Cystath_Beta-Synth"/>
</dbReference>
<evidence type="ECO:0000313" key="16">
    <source>
        <dbReference type="Proteomes" id="UP000032604"/>
    </source>
</evidence>
<evidence type="ECO:0000256" key="2">
    <source>
        <dbReference type="ARBA" id="ARBA00004962"/>
    </source>
</evidence>
<dbReference type="PANTHER" id="PTHR10314">
    <property type="entry name" value="CYSTATHIONINE BETA-SYNTHASE"/>
    <property type="match status" value="1"/>
</dbReference>
<comment type="function">
    <text evidence="9">Catalyzes the conversion of O-acetylserine (OAS) to cysteine through the elimination of acetate and addition of hydrogen sulfide.</text>
</comment>
<keyword evidence="6 10" id="KW-0663">Pyridoxal phosphate</keyword>
<evidence type="ECO:0000256" key="5">
    <source>
        <dbReference type="ARBA" id="ARBA00022679"/>
    </source>
</evidence>
<dbReference type="InterPro" id="IPR005859">
    <property type="entry name" value="CysK"/>
</dbReference>
<dbReference type="Gene3D" id="3.40.50.1100">
    <property type="match status" value="2"/>
</dbReference>
<sequence length="312" mass="32793">MAGRVYDDITQLVGGTPLVRLNRLTEGLDATVLVKLESHNPASSVKDRIGVAIIDAAEAAGALKPGGTIVEGTSGNTGIALAMVGAARGYKVVLTMPETMSVERRLVLRAYGAEIVLTPGPEGMRGAVDRAKQIVDETPNAIWAKQFANAANPQKHRETTAEEVWADTDGGVDVFIAGVGTGGTITGVGQVLKERKPGVKIVAVEPLDSPILNGGKPGPHKIQGIGANFVPEILDTEIYDEVVDVSLEDSIRVSRALATDEGILCGISSGSIVWAALEIAKRPESTGKTIVAIVCDYGERYLSTVLFDDLRD</sequence>
<dbReference type="FunFam" id="3.40.50.1100:FF:000067">
    <property type="entry name" value="Cysteine synthase"/>
    <property type="match status" value="1"/>
</dbReference>
<dbReference type="KEGG" id="cmh:VO01_03020"/>
<reference evidence="15 17" key="2">
    <citation type="submission" date="2018-08" db="EMBL/GenBank/DDBJ databases">
        <title>Genome Sequence of Clavibacter michiganensis Subspecies type strains, and the Atypical Peach-Colored Strains Isolated from Tomato.</title>
        <authorList>
            <person name="Osdaghi E."/>
            <person name="Portier P."/>
            <person name="Briand M."/>
            <person name="Jacques M.-A."/>
        </authorList>
    </citation>
    <scope>NUCLEOTIDE SEQUENCE [LARGE SCALE GENOMIC DNA]</scope>
    <source>
        <strain evidence="15 17">CFBP 6488</strain>
    </source>
</reference>
<comment type="pathway">
    <text evidence="2">Amino-acid biosynthesis; L-cysteine biosynthesis; L-cysteine from L-serine: step 2/2.</text>
</comment>
<dbReference type="AlphaFoldDB" id="A0A0D5CF35"/>